<evidence type="ECO:0000313" key="3">
    <source>
        <dbReference type="Proteomes" id="UP000030745"/>
    </source>
</evidence>
<sequence>MNQDDAAPENDDDGLELLQRARLLVQAATNLPDFSTLFSKIPPPPILEDDDEEMAMEPPKTTKVKPKKAAASNQDEVKYVLHSSRLVGRTCVSRHDKKKTAKKPKEPQRETPSHPQYAPSEYIHDLNATVRSVKPVKSSPRSPKTVKPPKPKVKKEVPEAPIVDDADQKAAQELARKYAQERAAARVAAKQREKLKEAEKQQQTEADCVSEFYETLDEREKRLKEDRRKAKERARHRRQQVQHEEPVEAKPEKEIHHPDLDKFQQQTKERLLRAKEQRRREEELKAQQAAKELEEKLRHQQEDEEAQDELKRRADQLRKETRRRLKAMEKHKSELERKEMELRQQGLERYKHHKGEMERVAKGIMSHKPKDESTSENAPPMEAEPTDPVVEQVDSPTRAPPVEEQVKLQTAPDECHGEDDDDGALGGATPDVHLPAIVLPPLVDDARVLPQEKPVPKPKQKAAPWKRPPVPMPSADAVASRAKLPSALPGGPPLPPPRDTSYSDRLKSRSAPASLGSSDGPGQRLVSATRDRANQMDAQAKKMLAPPI</sequence>
<feature type="compositionally biased region" description="Low complexity" evidence="1">
    <location>
        <begin position="129"/>
        <end position="145"/>
    </location>
</feature>
<feature type="compositionally biased region" description="Basic and acidic residues" evidence="1">
    <location>
        <begin position="308"/>
        <end position="319"/>
    </location>
</feature>
<dbReference type="VEuPathDB" id="FungiDB:SPRG_04804"/>
<feature type="compositionally biased region" description="Basic and acidic residues" evidence="1">
    <location>
        <begin position="241"/>
        <end position="301"/>
    </location>
</feature>
<evidence type="ECO:0000256" key="1">
    <source>
        <dbReference type="SAM" id="MobiDB-lite"/>
    </source>
</evidence>
<feature type="compositionally biased region" description="Basic and acidic residues" evidence="1">
    <location>
        <begin position="219"/>
        <end position="229"/>
    </location>
</feature>
<dbReference type="RefSeq" id="XP_012198594.1">
    <property type="nucleotide sequence ID" value="XM_012343204.1"/>
</dbReference>
<dbReference type="EMBL" id="KK583200">
    <property type="protein sequence ID" value="KDO30901.1"/>
    <property type="molecule type" value="Genomic_DNA"/>
</dbReference>
<accession>A0A067CWJ3</accession>
<name>A0A067CWJ3_SAPPC</name>
<feature type="region of interest" description="Disordered" evidence="1">
    <location>
        <begin position="35"/>
        <end position="166"/>
    </location>
</feature>
<proteinExistence type="predicted"/>
<gene>
    <name evidence="2" type="ORF">SPRG_04804</name>
</gene>
<protein>
    <submittedName>
        <fullName evidence="2">Uncharacterized protein</fullName>
    </submittedName>
</protein>
<dbReference type="KEGG" id="spar:SPRG_04804"/>
<feature type="compositionally biased region" description="Basic and acidic residues" evidence="1">
    <location>
        <begin position="326"/>
        <end position="361"/>
    </location>
</feature>
<organism evidence="2 3">
    <name type="scientific">Saprolegnia parasitica (strain CBS 223.65)</name>
    <dbReference type="NCBI Taxonomy" id="695850"/>
    <lineage>
        <taxon>Eukaryota</taxon>
        <taxon>Sar</taxon>
        <taxon>Stramenopiles</taxon>
        <taxon>Oomycota</taxon>
        <taxon>Saprolegniomycetes</taxon>
        <taxon>Saprolegniales</taxon>
        <taxon>Saprolegniaceae</taxon>
        <taxon>Saprolegnia</taxon>
    </lineage>
</organism>
<dbReference type="OMA" id="QQTEADC"/>
<keyword evidence="3" id="KW-1185">Reference proteome</keyword>
<dbReference type="AlphaFoldDB" id="A0A067CWJ3"/>
<dbReference type="OrthoDB" id="79853at2759"/>
<feature type="compositionally biased region" description="Basic and acidic residues" evidence="1">
    <location>
        <begin position="103"/>
        <end position="112"/>
    </location>
</feature>
<dbReference type="Proteomes" id="UP000030745">
    <property type="component" value="Unassembled WGS sequence"/>
</dbReference>
<reference evidence="2 3" key="1">
    <citation type="journal article" date="2013" name="PLoS Genet.">
        <title>Distinctive expansion of potential virulence genes in the genome of the oomycete fish pathogen Saprolegnia parasitica.</title>
        <authorList>
            <person name="Jiang R.H."/>
            <person name="de Bruijn I."/>
            <person name="Haas B.J."/>
            <person name="Belmonte R."/>
            <person name="Lobach L."/>
            <person name="Christie J."/>
            <person name="van den Ackerveken G."/>
            <person name="Bottin A."/>
            <person name="Bulone V."/>
            <person name="Diaz-Moreno S.M."/>
            <person name="Dumas B."/>
            <person name="Fan L."/>
            <person name="Gaulin E."/>
            <person name="Govers F."/>
            <person name="Grenville-Briggs L.J."/>
            <person name="Horner N.R."/>
            <person name="Levin J.Z."/>
            <person name="Mammella M."/>
            <person name="Meijer H.J."/>
            <person name="Morris P."/>
            <person name="Nusbaum C."/>
            <person name="Oome S."/>
            <person name="Phillips A.J."/>
            <person name="van Rooyen D."/>
            <person name="Rzeszutek E."/>
            <person name="Saraiva M."/>
            <person name="Secombes C.J."/>
            <person name="Seidl M.F."/>
            <person name="Snel B."/>
            <person name="Stassen J.H."/>
            <person name="Sykes S."/>
            <person name="Tripathy S."/>
            <person name="van den Berg H."/>
            <person name="Vega-Arreguin J.C."/>
            <person name="Wawra S."/>
            <person name="Young S.K."/>
            <person name="Zeng Q."/>
            <person name="Dieguez-Uribeondo J."/>
            <person name="Russ C."/>
            <person name="Tyler B.M."/>
            <person name="van West P."/>
        </authorList>
    </citation>
    <scope>NUCLEOTIDE SEQUENCE [LARGE SCALE GENOMIC DNA]</scope>
    <source>
        <strain evidence="2 3">CBS 223.65</strain>
    </source>
</reference>
<dbReference type="STRING" id="695850.A0A067CWJ3"/>
<feature type="compositionally biased region" description="Basic residues" evidence="1">
    <location>
        <begin position="230"/>
        <end position="240"/>
    </location>
</feature>
<dbReference type="GeneID" id="24127229"/>
<feature type="region of interest" description="Disordered" evidence="1">
    <location>
        <begin position="448"/>
        <end position="548"/>
    </location>
</feature>
<feature type="region of interest" description="Disordered" evidence="1">
    <location>
        <begin position="219"/>
        <end position="432"/>
    </location>
</feature>
<evidence type="ECO:0000313" key="2">
    <source>
        <dbReference type="EMBL" id="KDO30901.1"/>
    </source>
</evidence>